<dbReference type="EMBL" id="MU267739">
    <property type="protein sequence ID" value="KAH7909844.1"/>
    <property type="molecule type" value="Genomic_DNA"/>
</dbReference>
<reference evidence="1" key="1">
    <citation type="journal article" date="2021" name="New Phytol.">
        <title>Evolutionary innovations through gain and loss of genes in the ectomycorrhizal Boletales.</title>
        <authorList>
            <person name="Wu G."/>
            <person name="Miyauchi S."/>
            <person name="Morin E."/>
            <person name="Kuo A."/>
            <person name="Drula E."/>
            <person name="Varga T."/>
            <person name="Kohler A."/>
            <person name="Feng B."/>
            <person name="Cao Y."/>
            <person name="Lipzen A."/>
            <person name="Daum C."/>
            <person name="Hundley H."/>
            <person name="Pangilinan J."/>
            <person name="Johnson J."/>
            <person name="Barry K."/>
            <person name="LaButti K."/>
            <person name="Ng V."/>
            <person name="Ahrendt S."/>
            <person name="Min B."/>
            <person name="Choi I.G."/>
            <person name="Park H."/>
            <person name="Plett J.M."/>
            <person name="Magnuson J."/>
            <person name="Spatafora J.W."/>
            <person name="Nagy L.G."/>
            <person name="Henrissat B."/>
            <person name="Grigoriev I.V."/>
            <person name="Yang Z.L."/>
            <person name="Xu J."/>
            <person name="Martin F.M."/>
        </authorList>
    </citation>
    <scope>NUCLEOTIDE SEQUENCE</scope>
    <source>
        <strain evidence="1">ATCC 28755</strain>
    </source>
</reference>
<name>A0ACB8A9V3_9AGAM</name>
<sequence>MIVPEKKQQLVGEAATIHVAGSSTEPLSAGSEPALTSEADNGPILPPAYADVVLDGQADFVTTSIAAGPPSTAQPTNFLSLSERDAHIRGCYTIDPLMRVPASLLAPLKPEMSEEDRHNLDLRTKDGNIDAEIWLVGRKPEDLPTVSKKRTTLYLYSKDGNVQAKVNTVGIIAPFSLDILARDGRVTVLLPRSFHGPLLLTCRSGNSVILSESIQEKCTPLSTVQRTRRFFVGDTAVASGDDWDGDELKIEARDGKIRVRYLDEIDTAAKSGFLSRMLSYID</sequence>
<proteinExistence type="predicted"/>
<organism evidence="1 2">
    <name type="scientific">Hygrophoropsis aurantiaca</name>
    <dbReference type="NCBI Taxonomy" id="72124"/>
    <lineage>
        <taxon>Eukaryota</taxon>
        <taxon>Fungi</taxon>
        <taxon>Dikarya</taxon>
        <taxon>Basidiomycota</taxon>
        <taxon>Agaricomycotina</taxon>
        <taxon>Agaricomycetes</taxon>
        <taxon>Agaricomycetidae</taxon>
        <taxon>Boletales</taxon>
        <taxon>Coniophorineae</taxon>
        <taxon>Hygrophoropsidaceae</taxon>
        <taxon>Hygrophoropsis</taxon>
    </lineage>
</organism>
<accession>A0ACB8A9V3</accession>
<evidence type="ECO:0000313" key="1">
    <source>
        <dbReference type="EMBL" id="KAH7909844.1"/>
    </source>
</evidence>
<protein>
    <submittedName>
        <fullName evidence="1">Uncharacterized protein</fullName>
    </submittedName>
</protein>
<gene>
    <name evidence="1" type="ORF">BJ138DRAFT_181534</name>
</gene>
<keyword evidence="2" id="KW-1185">Reference proteome</keyword>
<comment type="caution">
    <text evidence="1">The sequence shown here is derived from an EMBL/GenBank/DDBJ whole genome shotgun (WGS) entry which is preliminary data.</text>
</comment>
<evidence type="ECO:0000313" key="2">
    <source>
        <dbReference type="Proteomes" id="UP000790377"/>
    </source>
</evidence>
<dbReference type="Proteomes" id="UP000790377">
    <property type="component" value="Unassembled WGS sequence"/>
</dbReference>